<name>A7NHG4_ROSCS</name>
<reference evidence="2 3" key="1">
    <citation type="submission" date="2007-08" db="EMBL/GenBank/DDBJ databases">
        <title>Complete sequence of Roseiflexus castenholzii DSM 13941.</title>
        <authorList>
            <consortium name="US DOE Joint Genome Institute"/>
            <person name="Copeland A."/>
            <person name="Lucas S."/>
            <person name="Lapidus A."/>
            <person name="Barry K."/>
            <person name="Glavina del Rio T."/>
            <person name="Dalin E."/>
            <person name="Tice H."/>
            <person name="Pitluck S."/>
            <person name="Thompson L.S."/>
            <person name="Brettin T."/>
            <person name="Bruce D."/>
            <person name="Detter J.C."/>
            <person name="Han C."/>
            <person name="Tapia R."/>
            <person name="Schmutz J."/>
            <person name="Larimer F."/>
            <person name="Land M."/>
            <person name="Hauser L."/>
            <person name="Kyrpides N."/>
            <person name="Mikhailova N."/>
            <person name="Bryant D.A."/>
            <person name="Hanada S."/>
            <person name="Tsukatani Y."/>
            <person name="Richardson P."/>
        </authorList>
    </citation>
    <scope>NUCLEOTIDE SEQUENCE [LARGE SCALE GENOMIC DNA]</scope>
    <source>
        <strain evidence="3">DSM 13941 / HLO8</strain>
    </source>
</reference>
<dbReference type="Proteomes" id="UP000000263">
    <property type="component" value="Chromosome"/>
</dbReference>
<proteinExistence type="predicted"/>
<evidence type="ECO:0000313" key="2">
    <source>
        <dbReference type="EMBL" id="ABU56911.1"/>
    </source>
</evidence>
<evidence type="ECO:0000313" key="3">
    <source>
        <dbReference type="Proteomes" id="UP000000263"/>
    </source>
</evidence>
<feature type="transmembrane region" description="Helical" evidence="1">
    <location>
        <begin position="302"/>
        <end position="322"/>
    </location>
</feature>
<evidence type="ECO:0008006" key="4">
    <source>
        <dbReference type="Google" id="ProtNLM"/>
    </source>
</evidence>
<organism evidence="2 3">
    <name type="scientific">Roseiflexus castenholzii (strain DSM 13941 / HLO8)</name>
    <dbReference type="NCBI Taxonomy" id="383372"/>
    <lineage>
        <taxon>Bacteria</taxon>
        <taxon>Bacillati</taxon>
        <taxon>Chloroflexota</taxon>
        <taxon>Chloroflexia</taxon>
        <taxon>Chloroflexales</taxon>
        <taxon>Roseiflexineae</taxon>
        <taxon>Roseiflexaceae</taxon>
        <taxon>Roseiflexus</taxon>
    </lineage>
</organism>
<accession>A7NHG4</accession>
<dbReference type="KEGG" id="rca:Rcas_0794"/>
<feature type="transmembrane region" description="Helical" evidence="1">
    <location>
        <begin position="251"/>
        <end position="273"/>
    </location>
</feature>
<keyword evidence="1" id="KW-1133">Transmembrane helix</keyword>
<keyword evidence="3" id="KW-1185">Reference proteome</keyword>
<gene>
    <name evidence="2" type="ordered locus">Rcas_0794</name>
</gene>
<protein>
    <recommendedName>
        <fullName evidence="4">DUF2029 domain-containing protein</fullName>
    </recommendedName>
</protein>
<feature type="transmembrane region" description="Helical" evidence="1">
    <location>
        <begin position="195"/>
        <end position="214"/>
    </location>
</feature>
<sequence length="352" mass="41376">MLMILSLKEGLLRLYADTNSTMSIAMIRSTFCEASHRRVWISCLIGALSAIVLIRLHPNHIDGILVDMGWAFNAARDLWEGRDPYRHEPSMMLVPYPLTAAIVIFPWAFFPGIWGLVLLFGIGSACLAYILIRDNQYWRLIVFVSPAYFMALKSIQWSPFFMLALFLPVFAPVLLAKPTIAFPVALSIKWTPIRLIMTTLIGIIPFILIPDWFWRWIDQSRHYGGFIPILSWFGPIFLVSIFFYRNYKTRFFFLMSMTPQHLFFYDQLLLWVIPKTRQQMLILTVSSWIGFLYILMNFETLWVNEVYLLTTTYLPAFFIVLWQEPAVHKRFHAIFMILLNKHDRFAFDRTKE</sequence>
<feature type="transmembrane region" description="Helical" evidence="1">
    <location>
        <begin position="280"/>
        <end position="296"/>
    </location>
</feature>
<dbReference type="EMBL" id="CP000804">
    <property type="protein sequence ID" value="ABU56911.1"/>
    <property type="molecule type" value="Genomic_DNA"/>
</dbReference>
<feature type="transmembrane region" description="Helical" evidence="1">
    <location>
        <begin position="113"/>
        <end position="132"/>
    </location>
</feature>
<feature type="transmembrane region" description="Helical" evidence="1">
    <location>
        <begin position="226"/>
        <end position="245"/>
    </location>
</feature>
<evidence type="ECO:0000256" key="1">
    <source>
        <dbReference type="SAM" id="Phobius"/>
    </source>
</evidence>
<keyword evidence="1" id="KW-0812">Transmembrane</keyword>
<dbReference type="AlphaFoldDB" id="A7NHG4"/>
<keyword evidence="1" id="KW-0472">Membrane</keyword>
<dbReference type="STRING" id="383372.Rcas_0794"/>
<dbReference type="HOGENOM" id="CLU_911667_0_0_0"/>